<keyword evidence="2" id="KW-0229">DNA integration</keyword>
<dbReference type="InterPro" id="IPR044068">
    <property type="entry name" value="CB"/>
</dbReference>
<dbReference type="SUPFAM" id="SSF56349">
    <property type="entry name" value="DNA breaking-rejoining enzymes"/>
    <property type="match status" value="1"/>
</dbReference>
<dbReference type="InterPro" id="IPR025166">
    <property type="entry name" value="Integrase_DNA_bind_dom"/>
</dbReference>
<dbReference type="GO" id="GO:0015074">
    <property type="term" value="P:DNA integration"/>
    <property type="evidence" value="ECO:0007669"/>
    <property type="project" value="UniProtKB-KW"/>
</dbReference>
<dbReference type="PANTHER" id="PTHR30629:SF2">
    <property type="entry name" value="PROPHAGE INTEGRASE INTS-RELATED"/>
    <property type="match status" value="1"/>
</dbReference>
<dbReference type="GO" id="GO:0006310">
    <property type="term" value="P:DNA recombination"/>
    <property type="evidence" value="ECO:0007669"/>
    <property type="project" value="UniProtKB-KW"/>
</dbReference>
<dbReference type="EMBL" id="RJUJ01000010">
    <property type="protein sequence ID" value="ROH79240.1"/>
    <property type="molecule type" value="Genomic_DNA"/>
</dbReference>
<protein>
    <submittedName>
        <fullName evidence="8">DUF4102 domain-containing protein</fullName>
    </submittedName>
</protein>
<dbReference type="InterPro" id="IPR053876">
    <property type="entry name" value="Phage_int_M"/>
</dbReference>
<evidence type="ECO:0000256" key="4">
    <source>
        <dbReference type="ARBA" id="ARBA00023172"/>
    </source>
</evidence>
<comment type="similarity">
    <text evidence="1">Belongs to the 'phage' integrase family.</text>
</comment>
<evidence type="ECO:0000256" key="1">
    <source>
        <dbReference type="ARBA" id="ARBA00008857"/>
    </source>
</evidence>
<evidence type="ECO:0000256" key="2">
    <source>
        <dbReference type="ARBA" id="ARBA00022908"/>
    </source>
</evidence>
<proteinExistence type="inferred from homology"/>
<dbReference type="Gene3D" id="1.10.150.130">
    <property type="match status" value="1"/>
</dbReference>
<name>A0A3N0UAU6_9GAMM</name>
<dbReference type="InterPro" id="IPR002104">
    <property type="entry name" value="Integrase_catalytic"/>
</dbReference>
<evidence type="ECO:0000256" key="3">
    <source>
        <dbReference type="ARBA" id="ARBA00023125"/>
    </source>
</evidence>
<reference evidence="8 9" key="1">
    <citation type="submission" date="2018-10" db="EMBL/GenBank/DDBJ databases">
        <title>New species genome.</title>
        <authorList>
            <person name="Li Y."/>
        </authorList>
    </citation>
    <scope>NUCLEOTIDE SEQUENCE [LARGE SCALE GENOMIC DNA]</scope>
    <source>
        <strain evidence="8 9">L6_4B</strain>
    </source>
</reference>
<dbReference type="CDD" id="cd00801">
    <property type="entry name" value="INT_P4_C"/>
    <property type="match status" value="1"/>
</dbReference>
<feature type="domain" description="Core-binding (CB)" evidence="7">
    <location>
        <begin position="98"/>
        <end position="179"/>
    </location>
</feature>
<evidence type="ECO:0000259" key="7">
    <source>
        <dbReference type="PROSITE" id="PS51900"/>
    </source>
</evidence>
<dbReference type="PANTHER" id="PTHR30629">
    <property type="entry name" value="PROPHAGE INTEGRASE"/>
    <property type="match status" value="1"/>
</dbReference>
<dbReference type="GO" id="GO:0003677">
    <property type="term" value="F:DNA binding"/>
    <property type="evidence" value="ECO:0007669"/>
    <property type="project" value="UniProtKB-UniRule"/>
</dbReference>
<evidence type="ECO:0000256" key="5">
    <source>
        <dbReference type="PROSITE-ProRule" id="PRU01248"/>
    </source>
</evidence>
<sequence length="396" mass="45153">MPLTDAKIRSTKSTSKPIKLADGGGLYLEVRPSGSKLWRYRYRIAGKENVFALGEYPTLSLAEARAEHDKARALVKQAIHPAHQRQLERMASHSANANTFEAVAREWIDKKSPDWTPYYLRQVERFFAADVFPAIGKLPIKSVKAAHLLEIIKRIEGRGAETVALLVRQWSSAIFRYAVATLRADSDPGAALKGAIHRPKVEHHKPLSRYEISDFVEALNRYGGYRTTVIALKLMLLTFVRTVELRKAEWREFDLDGAEWRIPAGRMKMREEHIVPLSTQAIALLRELQTYTGGRGCLFPNYRNPQDCMTATTLNRALERMGFNGKDSIGFSAHGFRATASTILNEMGYRPDVIERQLAHAERNKVRASYNRAEYLDERRKMMQVWADFVSNLHRI</sequence>
<dbReference type="Gene3D" id="3.30.160.390">
    <property type="entry name" value="Integrase, DNA-binding domain"/>
    <property type="match status" value="1"/>
</dbReference>
<keyword evidence="4" id="KW-0233">DNA recombination</keyword>
<dbReference type="InterPro" id="IPR011010">
    <property type="entry name" value="DNA_brk_join_enz"/>
</dbReference>
<dbReference type="InterPro" id="IPR038488">
    <property type="entry name" value="Integrase_DNA-bd_sf"/>
</dbReference>
<dbReference type="Pfam" id="PF22022">
    <property type="entry name" value="Phage_int_M"/>
    <property type="match status" value="1"/>
</dbReference>
<evidence type="ECO:0000313" key="8">
    <source>
        <dbReference type="EMBL" id="ROH79240.1"/>
    </source>
</evidence>
<dbReference type="PROSITE" id="PS51900">
    <property type="entry name" value="CB"/>
    <property type="match status" value="1"/>
</dbReference>
<dbReference type="InterPro" id="IPR013762">
    <property type="entry name" value="Integrase-like_cat_sf"/>
</dbReference>
<dbReference type="Pfam" id="PF00589">
    <property type="entry name" value="Phage_integrase"/>
    <property type="match status" value="1"/>
</dbReference>
<dbReference type="Pfam" id="PF13356">
    <property type="entry name" value="Arm-DNA-bind_3"/>
    <property type="match status" value="1"/>
</dbReference>
<dbReference type="AlphaFoldDB" id="A0A3N0UAU6"/>
<evidence type="ECO:0000259" key="6">
    <source>
        <dbReference type="PROSITE" id="PS51898"/>
    </source>
</evidence>
<dbReference type="InterPro" id="IPR050808">
    <property type="entry name" value="Phage_Integrase"/>
</dbReference>
<comment type="caution">
    <text evidence="8">The sequence shown here is derived from an EMBL/GenBank/DDBJ whole genome shotgun (WGS) entry which is preliminary data.</text>
</comment>
<accession>A0A3N0UAU6</accession>
<dbReference type="Proteomes" id="UP000274511">
    <property type="component" value="Unassembled WGS sequence"/>
</dbReference>
<dbReference type="Gene3D" id="1.10.443.10">
    <property type="entry name" value="Intergrase catalytic core"/>
    <property type="match status" value="1"/>
</dbReference>
<gene>
    <name evidence="8" type="ORF">EC392_11500</name>
</gene>
<dbReference type="InterPro" id="IPR010998">
    <property type="entry name" value="Integrase_recombinase_N"/>
</dbReference>
<evidence type="ECO:0000313" key="9">
    <source>
        <dbReference type="Proteomes" id="UP000274511"/>
    </source>
</evidence>
<dbReference type="PROSITE" id="PS51898">
    <property type="entry name" value="TYR_RECOMBINASE"/>
    <property type="match status" value="1"/>
</dbReference>
<organism evidence="8 9">
    <name type="scientific">Lonsdalea populi</name>
    <dbReference type="NCBI Taxonomy" id="1172565"/>
    <lineage>
        <taxon>Bacteria</taxon>
        <taxon>Pseudomonadati</taxon>
        <taxon>Pseudomonadota</taxon>
        <taxon>Gammaproteobacteria</taxon>
        <taxon>Enterobacterales</taxon>
        <taxon>Pectobacteriaceae</taxon>
        <taxon>Lonsdalea</taxon>
    </lineage>
</organism>
<feature type="domain" description="Tyr recombinase" evidence="6">
    <location>
        <begin position="202"/>
        <end position="384"/>
    </location>
</feature>
<keyword evidence="3 5" id="KW-0238">DNA-binding</keyword>